<dbReference type="KEGG" id="cge:113838607"/>
<feature type="region of interest" description="Disordered" evidence="6">
    <location>
        <begin position="1"/>
        <end position="24"/>
    </location>
</feature>
<evidence type="ECO:0000256" key="6">
    <source>
        <dbReference type="SAM" id="MobiDB-lite"/>
    </source>
</evidence>
<dbReference type="GO" id="GO:0060090">
    <property type="term" value="F:molecular adaptor activity"/>
    <property type="evidence" value="ECO:0007669"/>
    <property type="project" value="InterPro"/>
</dbReference>
<feature type="coiled-coil region" evidence="5">
    <location>
        <begin position="28"/>
        <end position="55"/>
    </location>
</feature>
<dbReference type="GeneID" id="113838607"/>
<gene>
    <name evidence="8" type="primary">LOC113838607</name>
</gene>
<evidence type="ECO:0000256" key="3">
    <source>
        <dbReference type="ARBA" id="ARBA00023054"/>
    </source>
</evidence>
<evidence type="ECO:0000256" key="5">
    <source>
        <dbReference type="SAM" id="Coils"/>
    </source>
</evidence>
<dbReference type="GO" id="GO:0060307">
    <property type="term" value="P:regulation of ventricular cardiac muscle cell membrane repolarization"/>
    <property type="evidence" value="ECO:0007669"/>
    <property type="project" value="TreeGrafter"/>
</dbReference>
<name>A0A9J7HCF4_CRIGR</name>
<evidence type="ECO:0000313" key="8">
    <source>
        <dbReference type="RefSeq" id="XP_035309628.1"/>
    </source>
</evidence>
<protein>
    <submittedName>
        <fullName evidence="8">A-kinase anchor protein 9-like</fullName>
    </submittedName>
</protein>
<keyword evidence="3 5" id="KW-0175">Coiled coil</keyword>
<dbReference type="GO" id="GO:0005795">
    <property type="term" value="C:Golgi stack"/>
    <property type="evidence" value="ECO:0007669"/>
    <property type="project" value="TreeGrafter"/>
</dbReference>
<dbReference type="RefSeq" id="XP_035309628.1">
    <property type="nucleotide sequence ID" value="XM_035453737.1"/>
</dbReference>
<feature type="compositionally biased region" description="Basic and acidic residues" evidence="6">
    <location>
        <begin position="1"/>
        <end position="11"/>
    </location>
</feature>
<keyword evidence="2" id="KW-0963">Cytoplasm</keyword>
<keyword evidence="4" id="KW-0206">Cytoskeleton</keyword>
<feature type="coiled-coil region" evidence="5">
    <location>
        <begin position="88"/>
        <end position="115"/>
    </location>
</feature>
<proteinExistence type="predicted"/>
<reference evidence="8" key="1">
    <citation type="submission" date="2025-08" db="UniProtKB">
        <authorList>
            <consortium name="RefSeq"/>
        </authorList>
    </citation>
    <scope>IDENTIFICATION</scope>
    <source>
        <strain evidence="8">17A/GY</strain>
        <tissue evidence="8">Liver</tissue>
    </source>
</reference>
<dbReference type="GO" id="GO:0097060">
    <property type="term" value="C:synaptic membrane"/>
    <property type="evidence" value="ECO:0007669"/>
    <property type="project" value="TreeGrafter"/>
</dbReference>
<dbReference type="GO" id="GO:0007165">
    <property type="term" value="P:signal transduction"/>
    <property type="evidence" value="ECO:0007669"/>
    <property type="project" value="InterPro"/>
</dbReference>
<dbReference type="PANTHER" id="PTHR44981:SF1">
    <property type="entry name" value="A-KINASE ANCHOR PROTEIN 9"/>
    <property type="match status" value="1"/>
</dbReference>
<sequence>MKDTLDNERELLSNGEQPQPAFPPEEILQELQGHLEEKQKHIIELVNESRKYKRDSLQANQQMEKDRQVHQKTLQVEKEANILGQQKMEELQSKVEELQHLLQEKRHQVHKLDLEGRRLQEGAAWSFTEDRTRNWVLHQKMEEESKDTSYAKLMEMNREKDDSDNDVEIIRQKFQRVAMKIQGHIVQKACDRENTYCCSWGDSRSAKMPPGGCLPALKDIQALETMRWSPATQKDSLIEITRC</sequence>
<dbReference type="InterPro" id="IPR028745">
    <property type="entry name" value="AKAP9/Pericentrin"/>
</dbReference>
<comment type="subcellular location">
    <subcellularLocation>
        <location evidence="1">Cytoplasm</location>
        <location evidence="1">Cytoskeleton</location>
        <location evidence="1">Microtubule organizing center</location>
        <location evidence="1">Centrosome</location>
    </subcellularLocation>
</comment>
<dbReference type="AlphaFoldDB" id="A0A9J7HCF4"/>
<evidence type="ECO:0000256" key="1">
    <source>
        <dbReference type="ARBA" id="ARBA00004300"/>
    </source>
</evidence>
<dbReference type="GO" id="GO:1903358">
    <property type="term" value="P:regulation of Golgi organization"/>
    <property type="evidence" value="ECO:0007669"/>
    <property type="project" value="TreeGrafter"/>
</dbReference>
<dbReference type="GO" id="GO:0015459">
    <property type="term" value="F:potassium channel regulator activity"/>
    <property type="evidence" value="ECO:0007669"/>
    <property type="project" value="TreeGrafter"/>
</dbReference>
<dbReference type="Proteomes" id="UP001108280">
    <property type="component" value="Unplaced"/>
</dbReference>
<dbReference type="GO" id="GO:0005813">
    <property type="term" value="C:centrosome"/>
    <property type="evidence" value="ECO:0007669"/>
    <property type="project" value="UniProtKB-SubCell"/>
</dbReference>
<dbReference type="GO" id="GO:0034237">
    <property type="term" value="F:protein kinase A regulatory subunit binding"/>
    <property type="evidence" value="ECO:0007669"/>
    <property type="project" value="TreeGrafter"/>
</dbReference>
<evidence type="ECO:0000313" key="7">
    <source>
        <dbReference type="Proteomes" id="UP001108280"/>
    </source>
</evidence>
<dbReference type="PANTHER" id="PTHR44981">
    <property type="entry name" value="PERICENTRIN-LIKE PROTEIN, ISOFORM F"/>
    <property type="match status" value="1"/>
</dbReference>
<dbReference type="GO" id="GO:0051661">
    <property type="term" value="P:maintenance of centrosome location"/>
    <property type="evidence" value="ECO:0007669"/>
    <property type="project" value="TreeGrafter"/>
</dbReference>
<organism evidence="7 8">
    <name type="scientific">Cricetulus griseus</name>
    <name type="common">Chinese hamster</name>
    <name type="synonym">Cricetulus barabensis griseus</name>
    <dbReference type="NCBI Taxonomy" id="10029"/>
    <lineage>
        <taxon>Eukaryota</taxon>
        <taxon>Metazoa</taxon>
        <taxon>Chordata</taxon>
        <taxon>Craniata</taxon>
        <taxon>Vertebrata</taxon>
        <taxon>Euteleostomi</taxon>
        <taxon>Mammalia</taxon>
        <taxon>Eutheria</taxon>
        <taxon>Euarchontoglires</taxon>
        <taxon>Glires</taxon>
        <taxon>Rodentia</taxon>
        <taxon>Myomorpha</taxon>
        <taxon>Muroidea</taxon>
        <taxon>Cricetidae</taxon>
        <taxon>Cricetinae</taxon>
        <taxon>Cricetulus</taxon>
    </lineage>
</organism>
<evidence type="ECO:0000256" key="4">
    <source>
        <dbReference type="ARBA" id="ARBA00023212"/>
    </source>
</evidence>
<accession>A0A9J7HCF4</accession>
<evidence type="ECO:0000256" key="2">
    <source>
        <dbReference type="ARBA" id="ARBA00022490"/>
    </source>
</evidence>
<dbReference type="GO" id="GO:0005801">
    <property type="term" value="C:cis-Golgi network"/>
    <property type="evidence" value="ECO:0007669"/>
    <property type="project" value="TreeGrafter"/>
</dbReference>
<keyword evidence="7" id="KW-1185">Reference proteome</keyword>